<dbReference type="Pfam" id="PF12840">
    <property type="entry name" value="HTH_20"/>
    <property type="match status" value="1"/>
</dbReference>
<dbReference type="STRING" id="1095778.SAMN04489842_2017"/>
<evidence type="ECO:0000256" key="1">
    <source>
        <dbReference type="ARBA" id="ARBA00023015"/>
    </source>
</evidence>
<dbReference type="Gene3D" id="1.10.10.10">
    <property type="entry name" value="Winged helix-like DNA-binding domain superfamily/Winged helix DNA-binding domain"/>
    <property type="match status" value="1"/>
</dbReference>
<evidence type="ECO:0000256" key="3">
    <source>
        <dbReference type="ARBA" id="ARBA00023163"/>
    </source>
</evidence>
<keyword evidence="6" id="KW-1185">Reference proteome</keyword>
<protein>
    <submittedName>
        <fullName evidence="5">Helix-turn-helix domain-containing protein</fullName>
    </submittedName>
</protein>
<evidence type="ECO:0000313" key="5">
    <source>
        <dbReference type="EMBL" id="SDR01787.1"/>
    </source>
</evidence>
<dbReference type="RefSeq" id="WP_090381069.1">
    <property type="nucleotide sequence ID" value="NZ_FNLC01000002.1"/>
</dbReference>
<dbReference type="InterPro" id="IPR011991">
    <property type="entry name" value="ArsR-like_HTH"/>
</dbReference>
<evidence type="ECO:0000259" key="4">
    <source>
        <dbReference type="SMART" id="SM00418"/>
    </source>
</evidence>
<accession>A0A1H1FLL4</accession>
<dbReference type="InterPro" id="IPR051081">
    <property type="entry name" value="HTH_MetalResp_TranReg"/>
</dbReference>
<sequence length="150" mass="16264">MSKLLPTRTDATVQRSGDPAVLCIDDEETQAVFSALSSETAYEVFQLLNEEPATPTAIAGRLELSIQNVQYHLENLQDAGLIEVADTCYSEKGREMDVFVVSTEPTLVFLGTDDDRASLRRAFKAFSSLVGPPAILLAIGETLSRLLAGE</sequence>
<evidence type="ECO:0000313" key="6">
    <source>
        <dbReference type="Proteomes" id="UP000198848"/>
    </source>
</evidence>
<gene>
    <name evidence="5" type="ORF">SAMN04489842_2017</name>
</gene>
<dbReference type="GO" id="GO:0003677">
    <property type="term" value="F:DNA binding"/>
    <property type="evidence" value="ECO:0007669"/>
    <property type="project" value="UniProtKB-KW"/>
</dbReference>
<organism evidence="5 6">
    <name type="scientific">Natronobacterium texcoconense</name>
    <dbReference type="NCBI Taxonomy" id="1095778"/>
    <lineage>
        <taxon>Archaea</taxon>
        <taxon>Methanobacteriati</taxon>
        <taxon>Methanobacteriota</taxon>
        <taxon>Stenosarchaea group</taxon>
        <taxon>Halobacteria</taxon>
        <taxon>Halobacteriales</taxon>
        <taxon>Natrialbaceae</taxon>
        <taxon>Natronobacterium</taxon>
    </lineage>
</organism>
<dbReference type="InterPro" id="IPR001845">
    <property type="entry name" value="HTH_ArsR_DNA-bd_dom"/>
</dbReference>
<reference evidence="6" key="1">
    <citation type="submission" date="2016-10" db="EMBL/GenBank/DDBJ databases">
        <authorList>
            <person name="Varghese N."/>
            <person name="Submissions S."/>
        </authorList>
    </citation>
    <scope>NUCLEOTIDE SEQUENCE [LARGE SCALE GENOMIC DNA]</scope>
    <source>
        <strain evidence="6">DSM 24767</strain>
    </source>
</reference>
<dbReference type="SUPFAM" id="SSF46785">
    <property type="entry name" value="Winged helix' DNA-binding domain"/>
    <property type="match status" value="1"/>
</dbReference>
<dbReference type="GO" id="GO:0003700">
    <property type="term" value="F:DNA-binding transcription factor activity"/>
    <property type="evidence" value="ECO:0007669"/>
    <property type="project" value="InterPro"/>
</dbReference>
<dbReference type="Proteomes" id="UP000198848">
    <property type="component" value="Unassembled WGS sequence"/>
</dbReference>
<dbReference type="SMART" id="SM00418">
    <property type="entry name" value="HTH_ARSR"/>
    <property type="match status" value="1"/>
</dbReference>
<feature type="domain" description="HTH arsR-type" evidence="4">
    <location>
        <begin position="31"/>
        <end position="114"/>
    </location>
</feature>
<dbReference type="AlphaFoldDB" id="A0A1H1FLL4"/>
<dbReference type="EMBL" id="FNLC01000002">
    <property type="protein sequence ID" value="SDR01787.1"/>
    <property type="molecule type" value="Genomic_DNA"/>
</dbReference>
<dbReference type="InterPro" id="IPR036390">
    <property type="entry name" value="WH_DNA-bd_sf"/>
</dbReference>
<proteinExistence type="predicted"/>
<dbReference type="InterPro" id="IPR036388">
    <property type="entry name" value="WH-like_DNA-bd_sf"/>
</dbReference>
<dbReference type="OrthoDB" id="11368at2157"/>
<keyword evidence="1" id="KW-0805">Transcription regulation</keyword>
<dbReference type="PANTHER" id="PTHR33154:SF33">
    <property type="entry name" value="TRANSCRIPTIONAL REPRESSOR SDPR"/>
    <property type="match status" value="1"/>
</dbReference>
<name>A0A1H1FLL4_NATTX</name>
<dbReference type="CDD" id="cd00090">
    <property type="entry name" value="HTH_ARSR"/>
    <property type="match status" value="1"/>
</dbReference>
<evidence type="ECO:0000256" key="2">
    <source>
        <dbReference type="ARBA" id="ARBA00023125"/>
    </source>
</evidence>
<keyword evidence="2" id="KW-0238">DNA-binding</keyword>
<keyword evidence="3" id="KW-0804">Transcription</keyword>
<dbReference type="PANTHER" id="PTHR33154">
    <property type="entry name" value="TRANSCRIPTIONAL REGULATOR, ARSR FAMILY"/>
    <property type="match status" value="1"/>
</dbReference>